<dbReference type="HOGENOM" id="CLU_2295146_0_0_1"/>
<sequence>MKLLLCCCLLMAVAYCQNQSSAESSTVDEPKTNSTMSQHQHAANTSSSVGTPTTEALAKMDENTAKPTPVHGASIKGNGNSANLISITPFLFVLSALGFVF</sequence>
<evidence type="ECO:0000313" key="3">
    <source>
        <dbReference type="EnsemblMetazoa" id="SMAR012710-PA"/>
    </source>
</evidence>
<proteinExistence type="predicted"/>
<dbReference type="EMBL" id="JH432185">
    <property type="status" value="NOT_ANNOTATED_CDS"/>
    <property type="molecule type" value="Genomic_DNA"/>
</dbReference>
<evidence type="ECO:0000313" key="4">
    <source>
        <dbReference type="Proteomes" id="UP000014500"/>
    </source>
</evidence>
<feature type="chain" id="PRO_5004590545" evidence="2">
    <location>
        <begin position="17"/>
        <end position="101"/>
    </location>
</feature>
<dbReference type="Proteomes" id="UP000014500">
    <property type="component" value="Unassembled WGS sequence"/>
</dbReference>
<reference evidence="4" key="1">
    <citation type="submission" date="2011-05" db="EMBL/GenBank/DDBJ databases">
        <authorList>
            <person name="Richards S.R."/>
            <person name="Qu J."/>
            <person name="Jiang H."/>
            <person name="Jhangiani S.N."/>
            <person name="Agravi P."/>
            <person name="Goodspeed R."/>
            <person name="Gross S."/>
            <person name="Mandapat C."/>
            <person name="Jackson L."/>
            <person name="Mathew T."/>
            <person name="Pu L."/>
            <person name="Thornton R."/>
            <person name="Saada N."/>
            <person name="Wilczek-Boney K.B."/>
            <person name="Lee S."/>
            <person name="Kovar C."/>
            <person name="Wu Y."/>
            <person name="Scherer S.E."/>
            <person name="Worley K.C."/>
            <person name="Muzny D.M."/>
            <person name="Gibbs R."/>
        </authorList>
    </citation>
    <scope>NUCLEOTIDE SEQUENCE</scope>
    <source>
        <strain evidence="4">Brora</strain>
    </source>
</reference>
<organism evidence="3 4">
    <name type="scientific">Strigamia maritima</name>
    <name type="common">European centipede</name>
    <name type="synonym">Geophilus maritimus</name>
    <dbReference type="NCBI Taxonomy" id="126957"/>
    <lineage>
        <taxon>Eukaryota</taxon>
        <taxon>Metazoa</taxon>
        <taxon>Ecdysozoa</taxon>
        <taxon>Arthropoda</taxon>
        <taxon>Myriapoda</taxon>
        <taxon>Chilopoda</taxon>
        <taxon>Pleurostigmophora</taxon>
        <taxon>Geophilomorpha</taxon>
        <taxon>Linotaeniidae</taxon>
        <taxon>Strigamia</taxon>
    </lineage>
</organism>
<dbReference type="EnsemblMetazoa" id="SMAR012710-RA">
    <property type="protein sequence ID" value="SMAR012710-PA"/>
    <property type="gene ID" value="SMAR012710"/>
</dbReference>
<reference evidence="3" key="2">
    <citation type="submission" date="2015-02" db="UniProtKB">
        <authorList>
            <consortium name="EnsemblMetazoa"/>
        </authorList>
    </citation>
    <scope>IDENTIFICATION</scope>
</reference>
<keyword evidence="2" id="KW-0732">Signal</keyword>
<protein>
    <submittedName>
        <fullName evidence="3">Uncharacterized protein</fullName>
    </submittedName>
</protein>
<evidence type="ECO:0000256" key="2">
    <source>
        <dbReference type="SAM" id="SignalP"/>
    </source>
</evidence>
<dbReference type="AlphaFoldDB" id="T1JFU5"/>
<accession>T1JFU5</accession>
<evidence type="ECO:0000256" key="1">
    <source>
        <dbReference type="SAM" id="MobiDB-lite"/>
    </source>
</evidence>
<feature type="signal peptide" evidence="2">
    <location>
        <begin position="1"/>
        <end position="16"/>
    </location>
</feature>
<feature type="region of interest" description="Disordered" evidence="1">
    <location>
        <begin position="24"/>
        <end position="52"/>
    </location>
</feature>
<name>T1JFU5_STRMM</name>
<keyword evidence="4" id="KW-1185">Reference proteome</keyword>